<accession>A0A9E6PPD3</accession>
<dbReference type="AlphaFoldDB" id="A0A9E6PPD3"/>
<evidence type="ECO:0000313" key="2">
    <source>
        <dbReference type="EMBL" id="QXI30123.1"/>
    </source>
</evidence>
<keyword evidence="3" id="KW-1185">Reference proteome</keyword>
<dbReference type="RefSeq" id="WP_186677548.1">
    <property type="nucleotide sequence ID" value="NZ_CP077093.1"/>
</dbReference>
<organism evidence="2 3">
    <name type="scientific">Pseudomonas vanderleydeniana</name>
    <dbReference type="NCBI Taxonomy" id="2745495"/>
    <lineage>
        <taxon>Bacteria</taxon>
        <taxon>Pseudomonadati</taxon>
        <taxon>Pseudomonadota</taxon>
        <taxon>Gammaproteobacteria</taxon>
        <taxon>Pseudomonadales</taxon>
        <taxon>Pseudomonadaceae</taxon>
        <taxon>Pseudomonas</taxon>
    </lineage>
</organism>
<dbReference type="InterPro" id="IPR021815">
    <property type="entry name" value="TsiV"/>
</dbReference>
<dbReference type="Proteomes" id="UP000634530">
    <property type="component" value="Chromosome"/>
</dbReference>
<dbReference type="KEGG" id="pvw:HU752_009295"/>
<sequence length="519" mass="60224">MSTTHEVFTEKSLEGFVTLLKEWPNSAWGNVDAEYSVSPFISFYFPADMENHAEISLRMVDIHEEFEQLIGAPYTIAIDSEAARPYRYPRRRPDLRAQARRTSSSDYFVFSFTDEENHATSPTHAGYFWRSWIETDDDLKTAYSSIVFYYRWQWWLDNRDAWRRFVLKTIDLLGAHQVYSGFAMANPLEFGTRGAVSAWERSLTPHFYGLDIEYAYSMDDELLKGIRPPTWAFLLSDHWREKLDLTREQVREALDHPGIGITELRSGQWIELGEQPELYPAKSGVPKLPRILNQLLKPIRNDDLGLLGFGQWDGDPNERFTDADSRRWLARFDADSDWPTPTTRWLPFHPLPSDPVPAKRLPSAASGTPCLQDGWWFVAHRPYSRQAFKQGETLPALPAESGDEQVIWQLDTDQTPSRHASSGEPAPREGRWELESDPYTECTRQLNAPLPYHEYRAVRWRWTEGGTRARSGELCPWPGTWTCEYRPGNDQYLEYKDPMPTIDGDKVLWVWVDLKNIIT</sequence>
<reference evidence="2 3" key="1">
    <citation type="journal article" date="2020" name="Microorganisms">
        <title>Reliable Identification of Environmental Pseudomonas Isolates Using the rpoD Gene.</title>
        <authorList>
            <consortium name="The Broad Institute Genome Sequencing Platform"/>
            <person name="Girard L."/>
            <person name="Lood C."/>
            <person name="Rokni-Zadeh H."/>
            <person name="van Noort V."/>
            <person name="Lavigne R."/>
            <person name="De Mot R."/>
        </authorList>
    </citation>
    <scope>NUCLEOTIDE SEQUENCE [LARGE SCALE GENOMIC DNA]</scope>
    <source>
        <strain evidence="2 3">RW8P3</strain>
    </source>
</reference>
<gene>
    <name evidence="2" type="ORF">HU752_009295</name>
</gene>
<dbReference type="EMBL" id="CP077093">
    <property type="protein sequence ID" value="QXI30123.1"/>
    <property type="molecule type" value="Genomic_DNA"/>
</dbReference>
<protein>
    <submittedName>
        <fullName evidence="2">DUF3396 domain-containing protein</fullName>
    </submittedName>
</protein>
<evidence type="ECO:0000313" key="3">
    <source>
        <dbReference type="Proteomes" id="UP000634530"/>
    </source>
</evidence>
<evidence type="ECO:0000256" key="1">
    <source>
        <dbReference type="SAM" id="MobiDB-lite"/>
    </source>
</evidence>
<dbReference type="Pfam" id="PF11876">
    <property type="entry name" value="TsiV"/>
    <property type="match status" value="1"/>
</dbReference>
<proteinExistence type="predicted"/>
<reference evidence="2 3" key="2">
    <citation type="journal article" date="2021" name="Microorganisms">
        <title>The Ever-Expanding Pseudomonas Genus: Description of 43 New Species and Partition of the Pseudomonas putida Group.</title>
        <authorList>
            <person name="Girard L."/>
            <person name="Lood C."/>
            <person name="Hofte M."/>
            <person name="Vandamme P."/>
            <person name="Rokni-Zadeh H."/>
            <person name="van Noort V."/>
            <person name="Lavigne R."/>
            <person name="De Mot R."/>
        </authorList>
    </citation>
    <scope>NUCLEOTIDE SEQUENCE [LARGE SCALE GENOMIC DNA]</scope>
    <source>
        <strain evidence="2 3">RW8P3</strain>
    </source>
</reference>
<name>A0A9E6PPD3_9PSED</name>
<feature type="region of interest" description="Disordered" evidence="1">
    <location>
        <begin position="414"/>
        <end position="434"/>
    </location>
</feature>